<dbReference type="InterPro" id="IPR036894">
    <property type="entry name" value="YbaB-like_sf"/>
</dbReference>
<proteinExistence type="inferred from homology"/>
<sequence length="105" mass="11553">MRGNMGALLKQAARVQENIKRLQHELEHLEVTGSASNNLVQVTMTCKHALKSVKVDPSLLQEDVDMVEDLIFMATKDCLDQIETITKEKMAAATAGMPLPPGMSF</sequence>
<comment type="function">
    <text evidence="2">Binds to DNA and alters its conformation. May be involved in regulation of gene expression, nucleoid organization and DNA protection.</text>
</comment>
<dbReference type="HAMAP" id="MF_00274">
    <property type="entry name" value="DNA_YbaB_EbfC"/>
    <property type="match status" value="1"/>
</dbReference>
<dbReference type="AlphaFoldDB" id="A0A9D1LFM1"/>
<feature type="coiled-coil region" evidence="3">
    <location>
        <begin position="5"/>
        <end position="32"/>
    </location>
</feature>
<dbReference type="SUPFAM" id="SSF82607">
    <property type="entry name" value="YbaB-like"/>
    <property type="match status" value="1"/>
</dbReference>
<gene>
    <name evidence="4" type="ORF">IAC56_02070</name>
</gene>
<reference evidence="4" key="1">
    <citation type="submission" date="2020-10" db="EMBL/GenBank/DDBJ databases">
        <authorList>
            <person name="Gilroy R."/>
        </authorList>
    </citation>
    <scope>NUCLEOTIDE SEQUENCE</scope>
    <source>
        <strain evidence="4">7463</strain>
    </source>
</reference>
<dbReference type="PANTHER" id="PTHR33449:SF1">
    <property type="entry name" value="NUCLEOID-ASSOCIATED PROTEIN YBAB"/>
    <property type="match status" value="1"/>
</dbReference>
<dbReference type="NCBIfam" id="TIGR00103">
    <property type="entry name" value="DNA_YbaB_EbfC"/>
    <property type="match status" value="1"/>
</dbReference>
<dbReference type="Pfam" id="PF02575">
    <property type="entry name" value="YbaB_DNA_bd"/>
    <property type="match status" value="1"/>
</dbReference>
<dbReference type="Proteomes" id="UP000824083">
    <property type="component" value="Unassembled WGS sequence"/>
</dbReference>
<protein>
    <recommendedName>
        <fullName evidence="2">Nucleoid-associated protein IAC56_02070</fullName>
    </recommendedName>
</protein>
<comment type="caution">
    <text evidence="4">The sequence shown here is derived from an EMBL/GenBank/DDBJ whole genome shotgun (WGS) entry which is preliminary data.</text>
</comment>
<name>A0A9D1LFM1_9BURK</name>
<dbReference type="InterPro" id="IPR004401">
    <property type="entry name" value="YbaB/EbfC"/>
</dbReference>
<accession>A0A9D1LFM1</accession>
<comment type="similarity">
    <text evidence="2">Belongs to the YbaB/EbfC family.</text>
</comment>
<keyword evidence="3" id="KW-0175">Coiled coil</keyword>
<reference evidence="4" key="2">
    <citation type="journal article" date="2021" name="PeerJ">
        <title>Extensive microbial diversity within the chicken gut microbiome revealed by metagenomics and culture.</title>
        <authorList>
            <person name="Gilroy R."/>
            <person name="Ravi A."/>
            <person name="Getino M."/>
            <person name="Pursley I."/>
            <person name="Horton D.L."/>
            <person name="Alikhan N.F."/>
            <person name="Baker D."/>
            <person name="Gharbi K."/>
            <person name="Hall N."/>
            <person name="Watson M."/>
            <person name="Adriaenssens E.M."/>
            <person name="Foster-Nyarko E."/>
            <person name="Jarju S."/>
            <person name="Secka A."/>
            <person name="Antonio M."/>
            <person name="Oren A."/>
            <person name="Chaudhuri R.R."/>
            <person name="La Ragione R."/>
            <person name="Hildebrand F."/>
            <person name="Pallen M.J."/>
        </authorList>
    </citation>
    <scope>NUCLEOTIDE SEQUENCE</scope>
    <source>
        <strain evidence="4">7463</strain>
    </source>
</reference>
<keyword evidence="1 2" id="KW-0238">DNA-binding</keyword>
<evidence type="ECO:0000256" key="3">
    <source>
        <dbReference type="SAM" id="Coils"/>
    </source>
</evidence>
<dbReference type="GO" id="GO:0005829">
    <property type="term" value="C:cytosol"/>
    <property type="evidence" value="ECO:0007669"/>
    <property type="project" value="TreeGrafter"/>
</dbReference>
<evidence type="ECO:0000313" key="5">
    <source>
        <dbReference type="Proteomes" id="UP000824083"/>
    </source>
</evidence>
<evidence type="ECO:0000256" key="2">
    <source>
        <dbReference type="HAMAP-Rule" id="MF_00274"/>
    </source>
</evidence>
<dbReference type="PIRSF" id="PIRSF004555">
    <property type="entry name" value="UCP004555"/>
    <property type="match status" value="1"/>
</dbReference>
<dbReference type="GO" id="GO:0043590">
    <property type="term" value="C:bacterial nucleoid"/>
    <property type="evidence" value="ECO:0007669"/>
    <property type="project" value="UniProtKB-UniRule"/>
</dbReference>
<evidence type="ECO:0000256" key="1">
    <source>
        <dbReference type="ARBA" id="ARBA00023125"/>
    </source>
</evidence>
<comment type="subcellular location">
    <subcellularLocation>
        <location evidence="2">Cytoplasm</location>
        <location evidence="2">Nucleoid</location>
    </subcellularLocation>
</comment>
<dbReference type="Gene3D" id="3.30.1310.10">
    <property type="entry name" value="Nucleoid-associated protein YbaB-like domain"/>
    <property type="match status" value="1"/>
</dbReference>
<comment type="subunit">
    <text evidence="2">Homodimer.</text>
</comment>
<dbReference type="EMBL" id="DVMY01000037">
    <property type="protein sequence ID" value="HIU37046.1"/>
    <property type="molecule type" value="Genomic_DNA"/>
</dbReference>
<keyword evidence="2" id="KW-0963">Cytoplasm</keyword>
<organism evidence="4 5">
    <name type="scientific">Candidatus Aphodousia faecigallinarum</name>
    <dbReference type="NCBI Taxonomy" id="2840677"/>
    <lineage>
        <taxon>Bacteria</taxon>
        <taxon>Pseudomonadati</taxon>
        <taxon>Pseudomonadota</taxon>
        <taxon>Betaproteobacteria</taxon>
        <taxon>Burkholderiales</taxon>
        <taxon>Sutterellaceae</taxon>
        <taxon>Sutterellaceae incertae sedis</taxon>
        <taxon>Candidatus Aphodousia</taxon>
    </lineage>
</organism>
<evidence type="ECO:0000313" key="4">
    <source>
        <dbReference type="EMBL" id="HIU37046.1"/>
    </source>
</evidence>
<dbReference type="PANTHER" id="PTHR33449">
    <property type="entry name" value="NUCLEOID-ASSOCIATED PROTEIN YBAB"/>
    <property type="match status" value="1"/>
</dbReference>
<dbReference type="GO" id="GO:0003677">
    <property type="term" value="F:DNA binding"/>
    <property type="evidence" value="ECO:0007669"/>
    <property type="project" value="UniProtKB-UniRule"/>
</dbReference>